<dbReference type="Proteomes" id="UP000278756">
    <property type="component" value="Chromosome 1"/>
</dbReference>
<dbReference type="RefSeq" id="WP_172961155.1">
    <property type="nucleotide sequence ID" value="NZ_AP018827.1"/>
</dbReference>
<sequence>MPAKRRRLFTGTLWLLKAALVIYAIGAVLSAIRLGMLVAFGPEPWPKGTQIDVSVAALVMIALAVPVFMNLLAVVRSGQAGTPFTPENGTRLRWIGIFLTAGYVAHPILVFLADSSRAPEALIASLAKGLLPVLLCFVVAHIFDIGTDLREDLEGTV</sequence>
<gene>
    <name evidence="2" type="ORF">EM6_1388</name>
</gene>
<feature type="transmembrane region" description="Helical" evidence="1">
    <location>
        <begin position="53"/>
        <end position="74"/>
    </location>
</feature>
<dbReference type="InterPro" id="IPR021354">
    <property type="entry name" value="DUF2975"/>
</dbReference>
<evidence type="ECO:0000256" key="1">
    <source>
        <dbReference type="SAM" id="Phobius"/>
    </source>
</evidence>
<evidence type="ECO:0008006" key="4">
    <source>
        <dbReference type="Google" id="ProtNLM"/>
    </source>
</evidence>
<accession>A0A3G9G6P6</accession>
<keyword evidence="1" id="KW-0472">Membrane</keyword>
<feature type="transmembrane region" description="Helical" evidence="1">
    <location>
        <begin position="125"/>
        <end position="143"/>
    </location>
</feature>
<keyword evidence="1" id="KW-1133">Transmembrane helix</keyword>
<protein>
    <recommendedName>
        <fullName evidence="4">DUF2975 domain-containing protein</fullName>
    </recommendedName>
</protein>
<feature type="transmembrane region" description="Helical" evidence="1">
    <location>
        <begin position="20"/>
        <end position="41"/>
    </location>
</feature>
<organism evidence="2 3">
    <name type="scientific">Asticcacaulis excentricus</name>
    <dbReference type="NCBI Taxonomy" id="78587"/>
    <lineage>
        <taxon>Bacteria</taxon>
        <taxon>Pseudomonadati</taxon>
        <taxon>Pseudomonadota</taxon>
        <taxon>Alphaproteobacteria</taxon>
        <taxon>Caulobacterales</taxon>
        <taxon>Caulobacteraceae</taxon>
        <taxon>Asticcacaulis</taxon>
    </lineage>
</organism>
<reference evidence="3" key="2">
    <citation type="journal article" date="2017" name="Plant Physiol. Biochem.">
        <title>Differential oxidative and antioxidative response of duckweed Lemna minor toward plant growth promoting/inhibiting bacteria.</title>
        <authorList>
            <person name="Ishizawa H."/>
            <person name="Kuroda M."/>
            <person name="Morikawa M."/>
            <person name="Ike M."/>
        </authorList>
    </citation>
    <scope>NUCLEOTIDE SEQUENCE [LARGE SCALE GENOMIC DNA]</scope>
    <source>
        <strain evidence="3">M6</strain>
    </source>
</reference>
<keyword evidence="1" id="KW-0812">Transmembrane</keyword>
<evidence type="ECO:0000313" key="2">
    <source>
        <dbReference type="EMBL" id="BBF80803.1"/>
    </source>
</evidence>
<dbReference type="EMBL" id="AP018827">
    <property type="protein sequence ID" value="BBF80803.1"/>
    <property type="molecule type" value="Genomic_DNA"/>
</dbReference>
<reference evidence="3" key="1">
    <citation type="journal article" date="2017" name="Biotechnol. Biofuels">
        <title>Evaluation of environmental bacterial communities as a factor affecting the growth of duckweed Lemna minor.</title>
        <authorList>
            <person name="Ishizawa H."/>
            <person name="Kuroda M."/>
            <person name="Morikawa M."/>
            <person name="Ike M."/>
        </authorList>
    </citation>
    <scope>NUCLEOTIDE SEQUENCE [LARGE SCALE GENOMIC DNA]</scope>
    <source>
        <strain evidence="3">M6</strain>
    </source>
</reference>
<name>A0A3G9G6P6_9CAUL</name>
<dbReference type="AlphaFoldDB" id="A0A3G9G6P6"/>
<dbReference type="Pfam" id="PF11188">
    <property type="entry name" value="DUF2975"/>
    <property type="match status" value="1"/>
</dbReference>
<proteinExistence type="predicted"/>
<feature type="transmembrane region" description="Helical" evidence="1">
    <location>
        <begin position="94"/>
        <end position="113"/>
    </location>
</feature>
<evidence type="ECO:0000313" key="3">
    <source>
        <dbReference type="Proteomes" id="UP000278756"/>
    </source>
</evidence>